<keyword evidence="7" id="KW-0067">ATP-binding</keyword>
<dbReference type="Gene3D" id="1.10.287.130">
    <property type="match status" value="1"/>
</dbReference>
<dbReference type="InterPro" id="IPR004358">
    <property type="entry name" value="Sig_transdc_His_kin-like_C"/>
</dbReference>
<dbReference type="InterPro" id="IPR036890">
    <property type="entry name" value="HATPase_C_sf"/>
</dbReference>
<evidence type="ECO:0000256" key="3">
    <source>
        <dbReference type="ARBA" id="ARBA00022553"/>
    </source>
</evidence>
<dbReference type="GO" id="GO:0000155">
    <property type="term" value="F:phosphorelay sensor kinase activity"/>
    <property type="evidence" value="ECO:0007669"/>
    <property type="project" value="InterPro"/>
</dbReference>
<evidence type="ECO:0000313" key="11">
    <source>
        <dbReference type="Proteomes" id="UP000037043"/>
    </source>
</evidence>
<dbReference type="InterPro" id="IPR003594">
    <property type="entry name" value="HATPase_dom"/>
</dbReference>
<dbReference type="PROSITE" id="PS50109">
    <property type="entry name" value="HIS_KIN"/>
    <property type="match status" value="1"/>
</dbReference>
<keyword evidence="11" id="KW-1185">Reference proteome</keyword>
<dbReference type="GO" id="GO:0009927">
    <property type="term" value="F:histidine phosphotransfer kinase activity"/>
    <property type="evidence" value="ECO:0007669"/>
    <property type="project" value="TreeGrafter"/>
</dbReference>
<dbReference type="PANTHER" id="PTHR43047">
    <property type="entry name" value="TWO-COMPONENT HISTIDINE PROTEIN KINASE"/>
    <property type="match status" value="1"/>
</dbReference>
<dbReference type="PATRIC" id="fig|1121318.3.peg.1056"/>
<reference evidence="11" key="1">
    <citation type="submission" date="2015-08" db="EMBL/GenBank/DDBJ databases">
        <title>Genome sequence of the strict anaerobe Clostridium homopropionicum LuHBu1 (DSM 5847T).</title>
        <authorList>
            <person name="Poehlein A."/>
            <person name="Beck M."/>
            <person name="Schiel-Bengelsdorf B."/>
            <person name="Bengelsdorf F.R."/>
            <person name="Daniel R."/>
            <person name="Duerre P."/>
        </authorList>
    </citation>
    <scope>NUCLEOTIDE SEQUENCE [LARGE SCALE GENOMIC DNA]</scope>
    <source>
        <strain evidence="11">DSM 5847</strain>
    </source>
</reference>
<evidence type="ECO:0000256" key="4">
    <source>
        <dbReference type="ARBA" id="ARBA00022679"/>
    </source>
</evidence>
<dbReference type="Gene3D" id="3.30.450.20">
    <property type="entry name" value="PAS domain"/>
    <property type="match status" value="1"/>
</dbReference>
<protein>
    <recommendedName>
        <fullName evidence="2">histidine kinase</fullName>
        <ecNumber evidence="2">2.7.13.3</ecNumber>
    </recommendedName>
</protein>
<dbReference type="AlphaFoldDB" id="A0A0L6ZBV8"/>
<dbReference type="InterPro" id="IPR003661">
    <property type="entry name" value="HisK_dim/P_dom"/>
</dbReference>
<name>A0A0L6ZBV8_9CLOT</name>
<sequence length="530" mass="61658">MYKLYDNLPVSIIIINSKELCIEYVNDEFVNTFKLSKNIIGNIFKSIDSFSKVNRYIECSIKEKSNKKFCKINLLDNRYFDFYINFKDDNLVVLIYEVTDYAKKEIKVKSEQEKILGVWSEMKTKCEIIQQIRTKEKESLLHLKNVVNNISEGLVVLDRFGEFDFCNEMALSVMELNLKQMYEYREILKNRLKIIDTNDDITADSKQLIRNYMEKHESIDNLILEYKVRADKIKYILLNCNPIINRQGNIVNTIVTIKDVTKEIIHNMEIKEIVRMKDDFFNSISHELRTPLTIIYASLQLANDVYSDEITYNMQKILTRINQNCRILLKTINNILDISKSDAGFLEANYSPFDIVSYTENLVSSVNFYAKSKDIDLIFDTSEEECVVLLDKDKYEKIILNLISNAIKFTPENKSIFVDINIGKDNFKIKVKDEGVGIPKDKFNKIFDKFIQINNSFSKKSEGTGLGLALVKRFVDLMNGSIEVFSEEGKGTEFIIKFQRKSIDEGDFESISTIDVNSNNRVIIEFSEFS</sequence>
<dbReference type="CDD" id="cd00130">
    <property type="entry name" value="PAS"/>
    <property type="match status" value="1"/>
</dbReference>
<comment type="caution">
    <text evidence="10">The sequence shown here is derived from an EMBL/GenBank/DDBJ whole genome shotgun (WGS) entry which is preliminary data.</text>
</comment>
<evidence type="ECO:0000256" key="6">
    <source>
        <dbReference type="ARBA" id="ARBA00022777"/>
    </source>
</evidence>
<dbReference type="SUPFAM" id="SSF55874">
    <property type="entry name" value="ATPase domain of HSP90 chaperone/DNA topoisomerase II/histidine kinase"/>
    <property type="match status" value="1"/>
</dbReference>
<organism evidence="10 11">
    <name type="scientific">Clostridium homopropionicum DSM 5847</name>
    <dbReference type="NCBI Taxonomy" id="1121318"/>
    <lineage>
        <taxon>Bacteria</taxon>
        <taxon>Bacillati</taxon>
        <taxon>Bacillota</taxon>
        <taxon>Clostridia</taxon>
        <taxon>Eubacteriales</taxon>
        <taxon>Clostridiaceae</taxon>
        <taxon>Clostridium</taxon>
    </lineage>
</organism>
<keyword evidence="8" id="KW-0902">Two-component regulatory system</keyword>
<dbReference type="PRINTS" id="PR00344">
    <property type="entry name" value="BCTRLSENSOR"/>
</dbReference>
<dbReference type="Pfam" id="PF00512">
    <property type="entry name" value="HisKA"/>
    <property type="match status" value="1"/>
</dbReference>
<dbReference type="EMBL" id="LHUR01000013">
    <property type="protein sequence ID" value="KOA20460.1"/>
    <property type="molecule type" value="Genomic_DNA"/>
</dbReference>
<evidence type="ECO:0000256" key="2">
    <source>
        <dbReference type="ARBA" id="ARBA00012438"/>
    </source>
</evidence>
<evidence type="ECO:0000313" key="10">
    <source>
        <dbReference type="EMBL" id="KOA20460.1"/>
    </source>
</evidence>
<dbReference type="InterPro" id="IPR035965">
    <property type="entry name" value="PAS-like_dom_sf"/>
</dbReference>
<keyword evidence="6 10" id="KW-0418">Kinase</keyword>
<evidence type="ECO:0000256" key="1">
    <source>
        <dbReference type="ARBA" id="ARBA00000085"/>
    </source>
</evidence>
<dbReference type="Pfam" id="PF02518">
    <property type="entry name" value="HATPase_c"/>
    <property type="match status" value="1"/>
</dbReference>
<comment type="catalytic activity">
    <reaction evidence="1">
        <text>ATP + protein L-histidine = ADP + protein N-phospho-L-histidine.</text>
        <dbReference type="EC" id="2.7.13.3"/>
    </reaction>
</comment>
<dbReference type="SMART" id="SM00387">
    <property type="entry name" value="HATPase_c"/>
    <property type="match status" value="1"/>
</dbReference>
<dbReference type="RefSeq" id="WP_052220630.1">
    <property type="nucleotide sequence ID" value="NZ_LHUR01000013.1"/>
</dbReference>
<dbReference type="SUPFAM" id="SSF47384">
    <property type="entry name" value="Homodimeric domain of signal transducing histidine kinase"/>
    <property type="match status" value="1"/>
</dbReference>
<dbReference type="STRING" id="36844.SAMN04488501_10852"/>
<dbReference type="CDD" id="cd00082">
    <property type="entry name" value="HisKA"/>
    <property type="match status" value="1"/>
</dbReference>
<dbReference type="Gene3D" id="3.30.565.10">
    <property type="entry name" value="Histidine kinase-like ATPase, C-terminal domain"/>
    <property type="match status" value="1"/>
</dbReference>
<gene>
    <name evidence="10" type="primary">todS</name>
    <name evidence="10" type="ORF">CLHOM_10480</name>
</gene>
<keyword evidence="5" id="KW-0547">Nucleotide-binding</keyword>
<evidence type="ECO:0000259" key="9">
    <source>
        <dbReference type="PROSITE" id="PS50109"/>
    </source>
</evidence>
<feature type="domain" description="Histidine kinase" evidence="9">
    <location>
        <begin position="283"/>
        <end position="502"/>
    </location>
</feature>
<dbReference type="InterPro" id="IPR036097">
    <property type="entry name" value="HisK_dim/P_sf"/>
</dbReference>
<dbReference type="GO" id="GO:0005524">
    <property type="term" value="F:ATP binding"/>
    <property type="evidence" value="ECO:0007669"/>
    <property type="project" value="UniProtKB-KW"/>
</dbReference>
<dbReference type="PANTHER" id="PTHR43047:SF72">
    <property type="entry name" value="OSMOSENSING HISTIDINE PROTEIN KINASE SLN1"/>
    <property type="match status" value="1"/>
</dbReference>
<evidence type="ECO:0000256" key="8">
    <source>
        <dbReference type="ARBA" id="ARBA00023012"/>
    </source>
</evidence>
<dbReference type="GO" id="GO:0005886">
    <property type="term" value="C:plasma membrane"/>
    <property type="evidence" value="ECO:0007669"/>
    <property type="project" value="TreeGrafter"/>
</dbReference>
<evidence type="ECO:0000256" key="7">
    <source>
        <dbReference type="ARBA" id="ARBA00022840"/>
    </source>
</evidence>
<dbReference type="Proteomes" id="UP000037043">
    <property type="component" value="Unassembled WGS sequence"/>
</dbReference>
<accession>A0A0L6ZBV8</accession>
<keyword evidence="3" id="KW-0597">Phosphoprotein</keyword>
<proteinExistence type="predicted"/>
<dbReference type="SUPFAM" id="SSF55785">
    <property type="entry name" value="PYP-like sensor domain (PAS domain)"/>
    <property type="match status" value="1"/>
</dbReference>
<evidence type="ECO:0000256" key="5">
    <source>
        <dbReference type="ARBA" id="ARBA00022741"/>
    </source>
</evidence>
<keyword evidence="4 10" id="KW-0808">Transferase</keyword>
<dbReference type="EC" id="2.7.13.3" evidence="2"/>
<dbReference type="InterPro" id="IPR005467">
    <property type="entry name" value="His_kinase_dom"/>
</dbReference>
<dbReference type="InterPro" id="IPR000014">
    <property type="entry name" value="PAS"/>
</dbReference>
<dbReference type="FunFam" id="3.30.565.10:FF:000037">
    <property type="entry name" value="Hybrid sensor histidine kinase/response regulator"/>
    <property type="match status" value="1"/>
</dbReference>
<dbReference type="SMART" id="SM00388">
    <property type="entry name" value="HisKA"/>
    <property type="match status" value="1"/>
</dbReference>